<reference evidence="3 4" key="1">
    <citation type="journal article" date="2010" name="Science">
        <title>Genomic analysis of organismal complexity in the multicellular green alga Volvox carteri.</title>
        <authorList>
            <person name="Prochnik S.E."/>
            <person name="Umen J."/>
            <person name="Nedelcu A.M."/>
            <person name="Hallmann A."/>
            <person name="Miller S.M."/>
            <person name="Nishii I."/>
            <person name="Ferris P."/>
            <person name="Kuo A."/>
            <person name="Mitros T."/>
            <person name="Fritz-Laylin L.K."/>
            <person name="Hellsten U."/>
            <person name="Chapman J."/>
            <person name="Simakov O."/>
            <person name="Rensing S.A."/>
            <person name="Terry A."/>
            <person name="Pangilinan J."/>
            <person name="Kapitonov V."/>
            <person name="Jurka J."/>
            <person name="Salamov A."/>
            <person name="Shapiro H."/>
            <person name="Schmutz J."/>
            <person name="Grimwood J."/>
            <person name="Lindquist E."/>
            <person name="Lucas S."/>
            <person name="Grigoriev I.V."/>
            <person name="Schmitt R."/>
            <person name="Kirk D."/>
            <person name="Rokhsar D.S."/>
        </authorList>
    </citation>
    <scope>NUCLEOTIDE SEQUENCE [LARGE SCALE GENOMIC DNA]</scope>
    <source>
        <strain evidence="4">f. Nagariensis / Eve</strain>
    </source>
</reference>
<evidence type="ECO:0000256" key="1">
    <source>
        <dbReference type="SAM" id="MobiDB-lite"/>
    </source>
</evidence>
<dbReference type="Pfam" id="PF06991">
    <property type="entry name" value="MFAP1"/>
    <property type="match status" value="1"/>
</dbReference>
<evidence type="ECO:0000313" key="3">
    <source>
        <dbReference type="EMBL" id="EFJ45724.1"/>
    </source>
</evidence>
<dbReference type="OrthoDB" id="1111734at2759"/>
<feature type="non-terminal residue" evidence="3">
    <location>
        <position position="120"/>
    </location>
</feature>
<sequence>RDREEREAAEREAAEKERLKNMTEEERAAWEKANPKVARATSPKAKWNFLQKYWHKGAYFQAPDDTRGTAGTDDIFRRDFSAPTGIDKFDKSILPKVMQVKNFGRSGRTKWTHLLAEDTT</sequence>
<dbReference type="Proteomes" id="UP000001058">
    <property type="component" value="Unassembled WGS sequence"/>
</dbReference>
<feature type="domain" description="Micro-fibrillar-associated protein 1 C-terminal" evidence="2">
    <location>
        <begin position="1"/>
        <end position="119"/>
    </location>
</feature>
<feature type="region of interest" description="Disordered" evidence="1">
    <location>
        <begin position="1"/>
        <end position="37"/>
    </location>
</feature>
<dbReference type="RefSeq" id="XP_002953125.1">
    <property type="nucleotide sequence ID" value="XM_002953079.1"/>
</dbReference>
<dbReference type="InParanoid" id="D8U3B6"/>
<keyword evidence="4" id="KW-1185">Reference proteome</keyword>
<dbReference type="KEGG" id="vcn:VOLCADRAFT_35700"/>
<dbReference type="InterPro" id="IPR009730">
    <property type="entry name" value="MFAP1_C"/>
</dbReference>
<evidence type="ECO:0000313" key="4">
    <source>
        <dbReference type="Proteomes" id="UP000001058"/>
    </source>
</evidence>
<organism evidence="4">
    <name type="scientific">Volvox carteri f. nagariensis</name>
    <dbReference type="NCBI Taxonomy" id="3068"/>
    <lineage>
        <taxon>Eukaryota</taxon>
        <taxon>Viridiplantae</taxon>
        <taxon>Chlorophyta</taxon>
        <taxon>core chlorophytes</taxon>
        <taxon>Chlorophyceae</taxon>
        <taxon>CS clade</taxon>
        <taxon>Chlamydomonadales</taxon>
        <taxon>Volvocaceae</taxon>
        <taxon>Volvox</taxon>
    </lineage>
</organism>
<feature type="non-terminal residue" evidence="3">
    <location>
        <position position="1"/>
    </location>
</feature>
<dbReference type="InterPro" id="IPR033194">
    <property type="entry name" value="MFAP1"/>
</dbReference>
<dbReference type="AlphaFoldDB" id="D8U3B6"/>
<feature type="compositionally biased region" description="Basic and acidic residues" evidence="1">
    <location>
        <begin position="1"/>
        <end position="34"/>
    </location>
</feature>
<evidence type="ECO:0000259" key="2">
    <source>
        <dbReference type="Pfam" id="PF06991"/>
    </source>
</evidence>
<dbReference type="EMBL" id="GL378355">
    <property type="protein sequence ID" value="EFJ45724.1"/>
    <property type="molecule type" value="Genomic_DNA"/>
</dbReference>
<name>D8U3B6_VOLCA</name>
<protein>
    <recommendedName>
        <fullName evidence="2">Micro-fibrillar-associated protein 1 C-terminal domain-containing protein</fullName>
    </recommendedName>
</protein>
<proteinExistence type="predicted"/>
<dbReference type="eggNOG" id="KOG1425">
    <property type="taxonomic scope" value="Eukaryota"/>
</dbReference>
<dbReference type="GeneID" id="9622206"/>
<dbReference type="STRING" id="3068.D8U3B6"/>
<dbReference type="PANTHER" id="PTHR15327">
    <property type="entry name" value="MICROFIBRIL-ASSOCIATED PROTEIN"/>
    <property type="match status" value="1"/>
</dbReference>
<accession>D8U3B6</accession>
<gene>
    <name evidence="3" type="ORF">VOLCADRAFT_35700</name>
</gene>